<dbReference type="AlphaFoldDB" id="A0A8T0HPA5"/>
<protein>
    <recommendedName>
        <fullName evidence="2">BRCT domain-containing protein</fullName>
    </recommendedName>
</protein>
<evidence type="ECO:0000256" key="1">
    <source>
        <dbReference type="ARBA" id="ARBA00023172"/>
    </source>
</evidence>
<keyword evidence="4" id="KW-1185">Reference proteome</keyword>
<dbReference type="PANTHER" id="PTHR45997">
    <property type="entry name" value="DNA LIGASE 4"/>
    <property type="match status" value="1"/>
</dbReference>
<sequence length="198" mass="22282">MAAGGSTSSSIRNEDTCRWTVDLVINKLEEDVDWTDSEVNSLLESSFIKNLDKDNDHDRFVWALIESKFNTPANWGFFRRTCAFIPATSYGRGVNAALDHDALENKLELLKGAVEMFGGTVKPNLDKEVTHCVCYVTGPCTDVTFTEILSSMDFVEEDNMLLQGNLKVVTHKWVLDCVRQEREVPVAQYEIPRHTGTS</sequence>
<evidence type="ECO:0000313" key="4">
    <source>
        <dbReference type="Proteomes" id="UP000822688"/>
    </source>
</evidence>
<dbReference type="SUPFAM" id="SSF52113">
    <property type="entry name" value="BRCT domain"/>
    <property type="match status" value="1"/>
</dbReference>
<dbReference type="Gene3D" id="3.40.50.10190">
    <property type="entry name" value="BRCT domain"/>
    <property type="match status" value="1"/>
</dbReference>
<reference evidence="3" key="1">
    <citation type="submission" date="2020-06" db="EMBL/GenBank/DDBJ databases">
        <title>WGS assembly of Ceratodon purpureus strain R40.</title>
        <authorList>
            <person name="Carey S.B."/>
            <person name="Jenkins J."/>
            <person name="Shu S."/>
            <person name="Lovell J.T."/>
            <person name="Sreedasyam A."/>
            <person name="Maumus F."/>
            <person name="Tiley G.P."/>
            <person name="Fernandez-Pozo N."/>
            <person name="Barry K."/>
            <person name="Chen C."/>
            <person name="Wang M."/>
            <person name="Lipzen A."/>
            <person name="Daum C."/>
            <person name="Saski C.A."/>
            <person name="Payton A.C."/>
            <person name="Mcbreen J.C."/>
            <person name="Conrad R.E."/>
            <person name="Kollar L.M."/>
            <person name="Olsson S."/>
            <person name="Huttunen S."/>
            <person name="Landis J.B."/>
            <person name="Wickett N.J."/>
            <person name="Johnson M.G."/>
            <person name="Rensing S.A."/>
            <person name="Grimwood J."/>
            <person name="Schmutz J."/>
            <person name="Mcdaniel S.F."/>
        </authorList>
    </citation>
    <scope>NUCLEOTIDE SEQUENCE</scope>
    <source>
        <strain evidence="3">R40</strain>
    </source>
</reference>
<dbReference type="GO" id="GO:0006297">
    <property type="term" value="P:nucleotide-excision repair, DNA gap filling"/>
    <property type="evidence" value="ECO:0007669"/>
    <property type="project" value="TreeGrafter"/>
</dbReference>
<dbReference type="InterPro" id="IPR029710">
    <property type="entry name" value="LIG4"/>
</dbReference>
<dbReference type="GO" id="GO:0006310">
    <property type="term" value="P:DNA recombination"/>
    <property type="evidence" value="ECO:0007669"/>
    <property type="project" value="UniProtKB-KW"/>
</dbReference>
<keyword evidence="1" id="KW-0233">DNA recombination</keyword>
<dbReference type="GO" id="GO:0003677">
    <property type="term" value="F:DNA binding"/>
    <property type="evidence" value="ECO:0007669"/>
    <property type="project" value="InterPro"/>
</dbReference>
<name>A0A8T0HPA5_CERPU</name>
<dbReference type="GO" id="GO:0032807">
    <property type="term" value="C:DNA ligase IV complex"/>
    <property type="evidence" value="ECO:0007669"/>
    <property type="project" value="TreeGrafter"/>
</dbReference>
<dbReference type="GO" id="GO:0003910">
    <property type="term" value="F:DNA ligase (ATP) activity"/>
    <property type="evidence" value="ECO:0007669"/>
    <property type="project" value="InterPro"/>
</dbReference>
<organism evidence="3 4">
    <name type="scientific">Ceratodon purpureus</name>
    <name type="common">Fire moss</name>
    <name type="synonym">Dicranum purpureum</name>
    <dbReference type="NCBI Taxonomy" id="3225"/>
    <lineage>
        <taxon>Eukaryota</taxon>
        <taxon>Viridiplantae</taxon>
        <taxon>Streptophyta</taxon>
        <taxon>Embryophyta</taxon>
        <taxon>Bryophyta</taxon>
        <taxon>Bryophytina</taxon>
        <taxon>Bryopsida</taxon>
        <taxon>Dicranidae</taxon>
        <taxon>Pseudoditrichales</taxon>
        <taxon>Ditrichaceae</taxon>
        <taxon>Ceratodon</taxon>
    </lineage>
</organism>
<dbReference type="InterPro" id="IPR036420">
    <property type="entry name" value="BRCT_dom_sf"/>
</dbReference>
<dbReference type="Proteomes" id="UP000822688">
    <property type="component" value="Chromosome V"/>
</dbReference>
<comment type="caution">
    <text evidence="3">The sequence shown here is derived from an EMBL/GenBank/DDBJ whole genome shotgun (WGS) entry which is preliminary data.</text>
</comment>
<accession>A0A8T0HPA5</accession>
<dbReference type="PANTHER" id="PTHR45997:SF1">
    <property type="entry name" value="DNA LIGASE 4"/>
    <property type="match status" value="1"/>
</dbReference>
<dbReference type="GO" id="GO:0006303">
    <property type="term" value="P:double-strand break repair via nonhomologous end joining"/>
    <property type="evidence" value="ECO:0007669"/>
    <property type="project" value="TreeGrafter"/>
</dbReference>
<dbReference type="InterPro" id="IPR001357">
    <property type="entry name" value="BRCT_dom"/>
</dbReference>
<feature type="domain" description="BRCT" evidence="2">
    <location>
        <begin position="86"/>
        <end position="191"/>
    </location>
</feature>
<dbReference type="GO" id="GO:0005524">
    <property type="term" value="F:ATP binding"/>
    <property type="evidence" value="ECO:0007669"/>
    <property type="project" value="InterPro"/>
</dbReference>
<proteinExistence type="predicted"/>
<evidence type="ECO:0000259" key="2">
    <source>
        <dbReference type="PROSITE" id="PS50172"/>
    </source>
</evidence>
<evidence type="ECO:0000313" key="3">
    <source>
        <dbReference type="EMBL" id="KAG0572714.1"/>
    </source>
</evidence>
<dbReference type="PROSITE" id="PS50172">
    <property type="entry name" value="BRCT"/>
    <property type="match status" value="1"/>
</dbReference>
<dbReference type="Pfam" id="PF00533">
    <property type="entry name" value="BRCT"/>
    <property type="match status" value="1"/>
</dbReference>
<dbReference type="EMBL" id="CM026426">
    <property type="protein sequence ID" value="KAG0572714.1"/>
    <property type="molecule type" value="Genomic_DNA"/>
</dbReference>
<gene>
    <name evidence="3" type="ORF">KC19_VG119800</name>
</gene>